<dbReference type="InterPro" id="IPR037175">
    <property type="entry name" value="KFase_sf"/>
</dbReference>
<dbReference type="GO" id="GO:0004061">
    <property type="term" value="F:arylformamidase activity"/>
    <property type="evidence" value="ECO:0007669"/>
    <property type="project" value="InterPro"/>
</dbReference>
<comment type="similarity">
    <text evidence="1">Belongs to the Cyclase 1 superfamily.</text>
</comment>
<dbReference type="AlphaFoldDB" id="A0AAD5RGP2"/>
<comment type="caution">
    <text evidence="3">The sequence shown here is derived from an EMBL/GenBank/DDBJ whole genome shotgun (WGS) entry which is preliminary data.</text>
</comment>
<sequence length="431" mass="47461">MNRGEGVNEDPTGSFMVAITEYLGSPAEMPTTFQHPTRKSEFLPTLQEIIDTEKPEGAPKEAAWIWGPDDEIGRLNLLTPDHVSSVLSSQARSSGIVCPLNWDVTLPRHPAFARQACRTVVKPFEDVLVNDETLEMNTQSGSQFDGFRHIAFQETGTFYNGVRQDEIAGKRLPEGLGGGDADADAHAHAHAHGEERGRPSKASTRIGIQAAAQHGIVSRGVLLDYARWMKEVKKVEYDPFSRHAIELADILQVAEWEGVQFEKGDVLLVRTGWIEKYMMCLDVVEGENKKKKKDPHASARESTSTVEAASVSSFSRLTKGEAQNELDRASKEHPTAIGLSQSQEMKTFLHDKYFSVVGGDQPAFEVWPGNTFPLLHEYLLACWGVLIGEMLDLEKLGRACKGKGKWDFLFVSALMNIPGGVASLGNAICVL</sequence>
<dbReference type="Pfam" id="PF04199">
    <property type="entry name" value="Cyclase"/>
    <property type="match status" value="1"/>
</dbReference>
<keyword evidence="4" id="KW-1185">Reference proteome</keyword>
<dbReference type="Gene3D" id="3.50.30.50">
    <property type="entry name" value="Putative cyclase"/>
    <property type="match status" value="1"/>
</dbReference>
<evidence type="ECO:0000256" key="2">
    <source>
        <dbReference type="SAM" id="MobiDB-lite"/>
    </source>
</evidence>
<evidence type="ECO:0000313" key="4">
    <source>
        <dbReference type="Proteomes" id="UP001201980"/>
    </source>
</evidence>
<dbReference type="GO" id="GO:0019441">
    <property type="term" value="P:L-tryptophan catabolic process to kynurenine"/>
    <property type="evidence" value="ECO:0007669"/>
    <property type="project" value="InterPro"/>
</dbReference>
<proteinExistence type="inferred from homology"/>
<feature type="region of interest" description="Disordered" evidence="2">
    <location>
        <begin position="289"/>
        <end position="313"/>
    </location>
</feature>
<evidence type="ECO:0000313" key="3">
    <source>
        <dbReference type="EMBL" id="KAJ2893259.1"/>
    </source>
</evidence>
<accession>A0AAD5RGP2</accession>
<dbReference type="Proteomes" id="UP001201980">
    <property type="component" value="Unassembled WGS sequence"/>
</dbReference>
<reference evidence="3" key="1">
    <citation type="submission" date="2022-07" db="EMBL/GenBank/DDBJ databases">
        <title>Draft genome sequence of Zalerion maritima ATCC 34329, a (micro)plastics degrading marine fungus.</title>
        <authorList>
            <person name="Paco A."/>
            <person name="Goncalves M.F.M."/>
            <person name="Rocha-Santos T.A.P."/>
            <person name="Alves A."/>
        </authorList>
    </citation>
    <scope>NUCLEOTIDE SEQUENCE</scope>
    <source>
        <strain evidence="3">ATCC 34329</strain>
    </source>
</reference>
<dbReference type="PANTHER" id="PTHR34861">
    <property type="match status" value="1"/>
</dbReference>
<feature type="region of interest" description="Disordered" evidence="2">
    <location>
        <begin position="170"/>
        <end position="203"/>
    </location>
</feature>
<dbReference type="InterPro" id="IPR007325">
    <property type="entry name" value="KFase/CYL"/>
</dbReference>
<organism evidence="3 4">
    <name type="scientific">Zalerion maritima</name>
    <dbReference type="NCBI Taxonomy" id="339359"/>
    <lineage>
        <taxon>Eukaryota</taxon>
        <taxon>Fungi</taxon>
        <taxon>Dikarya</taxon>
        <taxon>Ascomycota</taxon>
        <taxon>Pezizomycotina</taxon>
        <taxon>Sordariomycetes</taxon>
        <taxon>Lulworthiomycetidae</taxon>
        <taxon>Lulworthiales</taxon>
        <taxon>Lulworthiaceae</taxon>
        <taxon>Zalerion</taxon>
    </lineage>
</organism>
<protein>
    <recommendedName>
        <fullName evidence="5">Cyclase</fullName>
    </recommendedName>
</protein>
<gene>
    <name evidence="3" type="ORF">MKZ38_008854</name>
</gene>
<evidence type="ECO:0000256" key="1">
    <source>
        <dbReference type="ARBA" id="ARBA00007865"/>
    </source>
</evidence>
<dbReference type="EMBL" id="JAKWBI020000635">
    <property type="protein sequence ID" value="KAJ2893259.1"/>
    <property type="molecule type" value="Genomic_DNA"/>
</dbReference>
<feature type="compositionally biased region" description="Low complexity" evidence="2">
    <location>
        <begin position="301"/>
        <end position="313"/>
    </location>
</feature>
<name>A0AAD5RGP2_9PEZI</name>
<dbReference type="PANTHER" id="PTHR34861:SF10">
    <property type="entry name" value="CYCLASE"/>
    <property type="match status" value="1"/>
</dbReference>
<evidence type="ECO:0008006" key="5">
    <source>
        <dbReference type="Google" id="ProtNLM"/>
    </source>
</evidence>
<feature type="compositionally biased region" description="Basic and acidic residues" evidence="2">
    <location>
        <begin position="183"/>
        <end position="198"/>
    </location>
</feature>